<dbReference type="EMBL" id="JBFNXR010000021">
    <property type="protein sequence ID" value="MEW9854641.1"/>
    <property type="molecule type" value="Genomic_DNA"/>
</dbReference>
<dbReference type="SUPFAM" id="SSF54427">
    <property type="entry name" value="NTF2-like"/>
    <property type="match status" value="1"/>
</dbReference>
<name>A0ABV3R982_9SPHN</name>
<feature type="compositionally biased region" description="Gly residues" evidence="1">
    <location>
        <begin position="237"/>
        <end position="248"/>
    </location>
</feature>
<evidence type="ECO:0000313" key="4">
    <source>
        <dbReference type="Proteomes" id="UP001556118"/>
    </source>
</evidence>
<evidence type="ECO:0000256" key="1">
    <source>
        <dbReference type="SAM" id="MobiDB-lite"/>
    </source>
</evidence>
<dbReference type="PROSITE" id="PS51257">
    <property type="entry name" value="PROKAR_LIPOPROTEIN"/>
    <property type="match status" value="1"/>
</dbReference>
<evidence type="ECO:0000313" key="3">
    <source>
        <dbReference type="EMBL" id="MEW9854641.1"/>
    </source>
</evidence>
<keyword evidence="4" id="KW-1185">Reference proteome</keyword>
<sequence length="248" mass="26474">MRRAAAALAFLAGACSTAPAGLGYASGDAGRRARGEEPVRYASPGRIVAAEIAFAQLARRKGQWTAFRETAADDAVMFVPQAVGARDWLRGRKDPPRAVSWAPHRVWMSCDGSLAATYGAWHGDAGRTGYFTTVWQRQKNGEYEWVMDQGDDLATPLQEPEMIGTAIASCEPLPPATLAADPVPGNVRRGASRDRTLAWTVRVDPSCGRIVELKLHEGTGKPMTTVLTKRVEPPNGKDGGAPGSCGNT</sequence>
<evidence type="ECO:0000256" key="2">
    <source>
        <dbReference type="SAM" id="SignalP"/>
    </source>
</evidence>
<dbReference type="RefSeq" id="WP_367770870.1">
    <property type="nucleotide sequence ID" value="NZ_JBFNXR010000021.1"/>
</dbReference>
<feature type="signal peptide" evidence="2">
    <location>
        <begin position="1"/>
        <end position="20"/>
    </location>
</feature>
<protein>
    <submittedName>
        <fullName evidence="3">Uncharacterized protein</fullName>
    </submittedName>
</protein>
<organism evidence="3 4">
    <name type="scientific">Novosphingobium rhizovicinum</name>
    <dbReference type="NCBI Taxonomy" id="3228928"/>
    <lineage>
        <taxon>Bacteria</taxon>
        <taxon>Pseudomonadati</taxon>
        <taxon>Pseudomonadota</taxon>
        <taxon>Alphaproteobacteria</taxon>
        <taxon>Sphingomonadales</taxon>
        <taxon>Sphingomonadaceae</taxon>
        <taxon>Novosphingobium</taxon>
    </lineage>
</organism>
<dbReference type="InterPro" id="IPR032710">
    <property type="entry name" value="NTF2-like_dom_sf"/>
</dbReference>
<reference evidence="3 4" key="1">
    <citation type="submission" date="2024-06" db="EMBL/GenBank/DDBJ databases">
        <title>Novosphingobium rhizovicinus M1R2S20.</title>
        <authorList>
            <person name="Sun J.-Q."/>
        </authorList>
    </citation>
    <scope>NUCLEOTIDE SEQUENCE [LARGE SCALE GENOMIC DNA]</scope>
    <source>
        <strain evidence="3 4">M1R2S20</strain>
    </source>
</reference>
<dbReference type="Proteomes" id="UP001556118">
    <property type="component" value="Unassembled WGS sequence"/>
</dbReference>
<feature type="chain" id="PRO_5045139539" evidence="2">
    <location>
        <begin position="21"/>
        <end position="248"/>
    </location>
</feature>
<gene>
    <name evidence="3" type="ORF">ABUH87_05555</name>
</gene>
<dbReference type="Gene3D" id="3.10.450.50">
    <property type="match status" value="1"/>
</dbReference>
<proteinExistence type="predicted"/>
<comment type="caution">
    <text evidence="3">The sequence shown here is derived from an EMBL/GenBank/DDBJ whole genome shotgun (WGS) entry which is preliminary data.</text>
</comment>
<feature type="region of interest" description="Disordered" evidence="1">
    <location>
        <begin position="228"/>
        <end position="248"/>
    </location>
</feature>
<accession>A0ABV3R982</accession>
<keyword evidence="2" id="KW-0732">Signal</keyword>